<comment type="caution">
    <text evidence="2">The sequence shown here is derived from an EMBL/GenBank/DDBJ whole genome shotgun (WGS) entry which is preliminary data.</text>
</comment>
<gene>
    <name evidence="2" type="ORF">AWRI3580_g867</name>
</gene>
<evidence type="ECO:0000313" key="3">
    <source>
        <dbReference type="Proteomes" id="UP000095358"/>
    </source>
</evidence>
<dbReference type="Pfam" id="PF03810">
    <property type="entry name" value="IBN_N"/>
    <property type="match status" value="1"/>
</dbReference>
<dbReference type="GO" id="GO:0031267">
    <property type="term" value="F:small GTPase binding"/>
    <property type="evidence" value="ECO:0007669"/>
    <property type="project" value="InterPro"/>
</dbReference>
<evidence type="ECO:0000313" key="2">
    <source>
        <dbReference type="EMBL" id="OEJ91763.1"/>
    </source>
</evidence>
<dbReference type="InterPro" id="IPR011989">
    <property type="entry name" value="ARM-like"/>
</dbReference>
<organism evidence="2 3">
    <name type="scientific">Hanseniaspora uvarum</name>
    <name type="common">Yeast</name>
    <name type="synonym">Kloeckera apiculata</name>
    <dbReference type="NCBI Taxonomy" id="29833"/>
    <lineage>
        <taxon>Eukaryota</taxon>
        <taxon>Fungi</taxon>
        <taxon>Dikarya</taxon>
        <taxon>Ascomycota</taxon>
        <taxon>Saccharomycotina</taxon>
        <taxon>Saccharomycetes</taxon>
        <taxon>Saccharomycodales</taxon>
        <taxon>Saccharomycodaceae</taxon>
        <taxon>Hanseniaspora</taxon>
    </lineage>
</organism>
<protein>
    <submittedName>
        <fullName evidence="2">Importin subunit beta-5</fullName>
    </submittedName>
</protein>
<dbReference type="OrthoDB" id="3972373at2759"/>
<dbReference type="PROSITE" id="PS50166">
    <property type="entry name" value="IMPORTIN_B_NT"/>
    <property type="match status" value="1"/>
</dbReference>
<name>A0A1E5RYG2_HANUV</name>
<dbReference type="Gene3D" id="1.25.10.10">
    <property type="entry name" value="Leucine-rich Repeat Variant"/>
    <property type="match status" value="1"/>
</dbReference>
<dbReference type="GO" id="GO:0051170">
    <property type="term" value="P:import into nucleus"/>
    <property type="evidence" value="ECO:0007669"/>
    <property type="project" value="UniProtKB-ARBA"/>
</dbReference>
<sequence>MNNEFISLLNNCQSSDKSTRENAEAFLVAQTSSDPSRILGTLLEVVISTNDNSLRLFGLLTMRKFISIHWADDLSRELKLNIKKTVLEIAMMNNDNKSVNNCCRYIIVQVCVYEFPEEWDGLIDEIFSFMNNEDGIYNGLLLLNELCEETITFDIFFDEKYAIYRRIFEFMNGFASTDYKLLNEVIKLYSNSINFYKLISEINNNNNQTINEFLIILNQKIINNFNGKFFVDESYFSCLKTYFDFLQFLILEFKQSLNSEQITIIISQGITNLKWFSELYQNNMEKYEDDQMFNNLVINVISYFKIIMNYKKYNSLLVEHYSTIIDTLIELNKFSVSKKESLMDINEIIEDCLDKDMNLNKFGIRDQIEEFFYNNTTLQNLLFQKLTSYYQDYENLLTLLTYCIDEESSNIKVVKQDILASIIEKIEQMDDLNIFRLIYLTTMIKEDSNLIIKVYQQVTKLLNRSTFINFSIYWFISKNLYHIDSAIDYNVEISVLKGVYDIIDEVETEKYHTIIEIILQLSERDFNNWQLEEVKSINFVIFELILKICSTEDNQDLNSLAMYDDLEMILSNIFKTTESSNSYQMEFCNKYMVDLIPLLDPKNSYFTRKFTLMILNSLIKNWHISENVALPIMVINYILEPLVKLINHTLINTDDSLIDDMITLLNNIIKNTDDKDIKNSENILDILSNVLSLGGCICNKLGTLTITILSKLPKDVISIVLDDIILKIVNLFINEKNANNFKILEDLNNFICYIFINDNDYAINLLTTKVQEKELKVFFDKWFEIFESIRGNFSIKCNIISFINIFNNYGLNMLMVKGNIKNNAINGDRVITRSMSKKMVIEYDQISVNEKILIILINECLMQIANKKDSYEYEVGENEEDDDEWEDINTNMDYTQLNDLLKYSVQDEDEDDDEAAAEVDDVIDGINIPNKSSLQVIITFLKTITNTNEFKSNFKELPKDQQNDLINVLL</sequence>
<dbReference type="STRING" id="29833.A0A1E5RYG2"/>
<dbReference type="VEuPathDB" id="FungiDB:AWRI3580_g867"/>
<feature type="domain" description="Importin N-terminal" evidence="1">
    <location>
        <begin position="23"/>
        <end position="92"/>
    </location>
</feature>
<dbReference type="Proteomes" id="UP000095358">
    <property type="component" value="Unassembled WGS sequence"/>
</dbReference>
<proteinExistence type="predicted"/>
<keyword evidence="3" id="KW-1185">Reference proteome</keyword>
<reference evidence="3" key="1">
    <citation type="journal article" date="2016" name="Genome Announc.">
        <title>Genome sequences of three species of Hanseniaspora isolated from spontaneous wine fermentations.</title>
        <authorList>
            <person name="Sternes P.R."/>
            <person name="Lee D."/>
            <person name="Kutyna D.R."/>
            <person name="Borneman A.R."/>
        </authorList>
    </citation>
    <scope>NUCLEOTIDE SEQUENCE [LARGE SCALE GENOMIC DNA]</scope>
    <source>
        <strain evidence="3">AWRI3580</strain>
    </source>
</reference>
<dbReference type="AlphaFoldDB" id="A0A1E5RYG2"/>
<dbReference type="InterPro" id="IPR001494">
    <property type="entry name" value="Importin-beta_N"/>
</dbReference>
<dbReference type="GO" id="GO:0005634">
    <property type="term" value="C:nucleus"/>
    <property type="evidence" value="ECO:0007669"/>
    <property type="project" value="UniProtKB-ARBA"/>
</dbReference>
<dbReference type="SUPFAM" id="SSF48371">
    <property type="entry name" value="ARM repeat"/>
    <property type="match status" value="1"/>
</dbReference>
<accession>A0A1E5RYG2</accession>
<dbReference type="InterPro" id="IPR016024">
    <property type="entry name" value="ARM-type_fold"/>
</dbReference>
<dbReference type="EMBL" id="LPNN01000002">
    <property type="protein sequence ID" value="OEJ91763.1"/>
    <property type="molecule type" value="Genomic_DNA"/>
</dbReference>
<evidence type="ECO:0000259" key="1">
    <source>
        <dbReference type="PROSITE" id="PS50166"/>
    </source>
</evidence>
<dbReference type="GO" id="GO:0006886">
    <property type="term" value="P:intracellular protein transport"/>
    <property type="evidence" value="ECO:0007669"/>
    <property type="project" value="InterPro"/>
</dbReference>